<protein>
    <submittedName>
        <fullName evidence="3">Glycoside hydrolase family 3 C-terminal domain-containing protein</fullName>
    </submittedName>
</protein>
<reference evidence="3" key="1">
    <citation type="submission" date="2022-06" db="EMBL/GenBank/DDBJ databases">
        <title>Isolation of gut microbiota from human fecal samples.</title>
        <authorList>
            <person name="Pamer E.G."/>
            <person name="Barat B."/>
            <person name="Waligurski E."/>
            <person name="Medina S."/>
            <person name="Paddock L."/>
            <person name="Mostad J."/>
        </authorList>
    </citation>
    <scope>NUCLEOTIDE SEQUENCE</scope>
    <source>
        <strain evidence="3">DFI.7.96</strain>
    </source>
</reference>
<keyword evidence="1 3" id="KW-0378">Hydrolase</keyword>
<dbReference type="Pfam" id="PF01915">
    <property type="entry name" value="Glyco_hydro_3_C"/>
    <property type="match status" value="1"/>
</dbReference>
<sequence length="99" mass="10059">RKAAAQCAVLLKNDGVLPLGPGVKKVAVLGNLAKKPQFNGTGCAAINARCPDIPFDELAALAAPGCQLQFAPGYTADYQIDPALLAEAAKVAAEAEVAL</sequence>
<accession>A0AAW5KFS5</accession>
<dbReference type="RefSeq" id="WP_256136983.1">
    <property type="nucleotide sequence ID" value="NZ_JANGAB010000400.1"/>
</dbReference>
<dbReference type="InterPro" id="IPR002772">
    <property type="entry name" value="Glyco_hydro_3_C"/>
</dbReference>
<feature type="non-terminal residue" evidence="3">
    <location>
        <position position="1"/>
    </location>
</feature>
<evidence type="ECO:0000313" key="4">
    <source>
        <dbReference type="Proteomes" id="UP001205063"/>
    </source>
</evidence>
<proteinExistence type="predicted"/>
<evidence type="ECO:0000259" key="2">
    <source>
        <dbReference type="Pfam" id="PF01915"/>
    </source>
</evidence>
<dbReference type="EMBL" id="JANGAB010000400">
    <property type="protein sequence ID" value="MCQ4950892.1"/>
    <property type="molecule type" value="Genomic_DNA"/>
</dbReference>
<gene>
    <name evidence="3" type="ORF">NE646_14800</name>
</gene>
<feature type="non-terminal residue" evidence="3">
    <location>
        <position position="99"/>
    </location>
</feature>
<dbReference type="GO" id="GO:0005975">
    <property type="term" value="P:carbohydrate metabolic process"/>
    <property type="evidence" value="ECO:0007669"/>
    <property type="project" value="InterPro"/>
</dbReference>
<dbReference type="Gene3D" id="3.40.50.1700">
    <property type="entry name" value="Glycoside hydrolase family 3 C-terminal domain"/>
    <property type="match status" value="1"/>
</dbReference>
<organism evidence="3 4">
    <name type="scientific">Bittarella massiliensis</name>
    <name type="common">ex Durand et al. 2017</name>
    <dbReference type="NCBI Taxonomy" id="1720313"/>
    <lineage>
        <taxon>Bacteria</taxon>
        <taxon>Bacillati</taxon>
        <taxon>Bacillota</taxon>
        <taxon>Clostridia</taxon>
        <taxon>Eubacteriales</taxon>
        <taxon>Oscillospiraceae</taxon>
        <taxon>Bittarella (ex Durand et al. 2017)</taxon>
    </lineage>
</organism>
<evidence type="ECO:0000256" key="1">
    <source>
        <dbReference type="ARBA" id="ARBA00022801"/>
    </source>
</evidence>
<comment type="caution">
    <text evidence="3">The sequence shown here is derived from an EMBL/GenBank/DDBJ whole genome shotgun (WGS) entry which is preliminary data.</text>
</comment>
<dbReference type="InterPro" id="IPR036881">
    <property type="entry name" value="Glyco_hydro_3_C_sf"/>
</dbReference>
<dbReference type="AlphaFoldDB" id="A0AAW5KFS5"/>
<dbReference type="SUPFAM" id="SSF52279">
    <property type="entry name" value="Beta-D-glucan exohydrolase, C-terminal domain"/>
    <property type="match status" value="1"/>
</dbReference>
<dbReference type="Proteomes" id="UP001205063">
    <property type="component" value="Unassembled WGS sequence"/>
</dbReference>
<feature type="domain" description="Glycoside hydrolase family 3 C-terminal" evidence="2">
    <location>
        <begin position="9"/>
        <end position="99"/>
    </location>
</feature>
<evidence type="ECO:0000313" key="3">
    <source>
        <dbReference type="EMBL" id="MCQ4950892.1"/>
    </source>
</evidence>
<dbReference type="GO" id="GO:0004553">
    <property type="term" value="F:hydrolase activity, hydrolyzing O-glycosyl compounds"/>
    <property type="evidence" value="ECO:0007669"/>
    <property type="project" value="InterPro"/>
</dbReference>
<name>A0AAW5KFS5_9FIRM</name>